<proteinExistence type="inferred from homology"/>
<protein>
    <recommendedName>
        <fullName evidence="5">Exonuclease V</fullName>
    </recommendedName>
</protein>
<comment type="similarity">
    <text evidence="1">Belongs to the EXO5 family.</text>
</comment>
<organism evidence="3 4">
    <name type="scientific">Tremella mesenterica</name>
    <name type="common">Jelly fungus</name>
    <dbReference type="NCBI Taxonomy" id="5217"/>
    <lineage>
        <taxon>Eukaryota</taxon>
        <taxon>Fungi</taxon>
        <taxon>Dikarya</taxon>
        <taxon>Basidiomycota</taxon>
        <taxon>Agaricomycotina</taxon>
        <taxon>Tremellomycetes</taxon>
        <taxon>Tremellales</taxon>
        <taxon>Tremellaceae</taxon>
        <taxon>Tremella</taxon>
    </lineage>
</organism>
<evidence type="ECO:0000313" key="3">
    <source>
        <dbReference type="EMBL" id="RXK39737.1"/>
    </source>
</evidence>
<dbReference type="PANTHER" id="PTHR14464:SF4">
    <property type="entry name" value="EXONUCLEASE V"/>
    <property type="match status" value="1"/>
</dbReference>
<name>A0A4V1M4B0_TREME</name>
<keyword evidence="4" id="KW-1185">Reference proteome</keyword>
<dbReference type="GO" id="GO:0005739">
    <property type="term" value="C:mitochondrion"/>
    <property type="evidence" value="ECO:0007669"/>
    <property type="project" value="TreeGrafter"/>
</dbReference>
<gene>
    <name evidence="3" type="ORF">M231_02930</name>
</gene>
<evidence type="ECO:0008006" key="5">
    <source>
        <dbReference type="Google" id="ProtNLM"/>
    </source>
</evidence>
<dbReference type="Proteomes" id="UP000289152">
    <property type="component" value="Unassembled WGS sequence"/>
</dbReference>
<feature type="compositionally biased region" description="Basic and acidic residues" evidence="2">
    <location>
        <begin position="414"/>
        <end position="447"/>
    </location>
</feature>
<dbReference type="InterPro" id="IPR003903">
    <property type="entry name" value="UIM_dom"/>
</dbReference>
<dbReference type="PANTHER" id="PTHR14464">
    <property type="entry name" value="EXONUCLEASE V"/>
    <property type="match status" value="1"/>
</dbReference>
<comment type="caution">
    <text evidence="3">The sequence shown here is derived from an EMBL/GenBank/DDBJ whole genome shotgun (WGS) entry which is preliminary data.</text>
</comment>
<dbReference type="OrthoDB" id="354769at2759"/>
<feature type="region of interest" description="Disordered" evidence="2">
    <location>
        <begin position="1"/>
        <end position="20"/>
    </location>
</feature>
<feature type="compositionally biased region" description="Polar residues" evidence="2">
    <location>
        <begin position="453"/>
        <end position="464"/>
    </location>
</feature>
<dbReference type="InParanoid" id="A0A4V1M4B0"/>
<evidence type="ECO:0000256" key="2">
    <source>
        <dbReference type="SAM" id="MobiDB-lite"/>
    </source>
</evidence>
<sequence>MAQSRQTISSSSSTSPSIDGFPQLELGPELEAALAKAESLAGLLHLDTSRHGSCDSSSVPPAPLTHSTVDIEDIHSVMLSPFSMFRKKRFLSVSDLVGTVWCEVQYDYRLRSLPFLPVDKRPQVITSTSGKAIPMDKVKVQGKERILRRGEKIHKRLEREIHPEEIAVTTTTREDVWGLRFLNMLSGIQALITLGKCRELPVVGFVDDVLVMGVIDELTRQPIEDDKVHKMTTRQTSLNAYFSLSKPDREYKEKTHKVFISDSKTRASGSLPRQSDTLAGRLQVMLYKELFDGLITSKAPLAIDNSSPLPSRSGFMWSRVWEYLDLEPKSLFSDVFLSESRAIILGNGLTCGASDAKNLSDMVEVWERYVPLLGLGKGAVLSQAGMIGDKEKTGQLGCSEDRLELVYRRAIAKEGGQRKKRRKEEASHIDESPTTIERDRDISRIEADIVEDTTPQLAPQQSIKLSAPDKLNVGPSEVMNLPLTRRRRPSRRASDHSSGGRNSEAEREEDEIALAIEMSLGAFNPISGDTKTVGVGSSQATSTPSSSIVNPSQSETSNITSNKDSSAAGSVIGRSTFTHDPRLLEQHLQSVLDFWMGRREPVGVSLEETRRCGWCEFEEGCEWRLAKAEEAGARAKRRAAIRSAEGV</sequence>
<dbReference type="PROSITE" id="PS50330">
    <property type="entry name" value="UIM"/>
    <property type="match status" value="1"/>
</dbReference>
<feature type="compositionally biased region" description="Polar residues" evidence="2">
    <location>
        <begin position="548"/>
        <end position="568"/>
    </location>
</feature>
<dbReference type="FunCoup" id="A0A4V1M4B0">
    <property type="interactions" value="171"/>
</dbReference>
<dbReference type="InterPro" id="IPR019190">
    <property type="entry name" value="EXOV"/>
</dbReference>
<evidence type="ECO:0000313" key="4">
    <source>
        <dbReference type="Proteomes" id="UP000289152"/>
    </source>
</evidence>
<dbReference type="GO" id="GO:0045145">
    <property type="term" value="F:single-stranded DNA 5'-3' DNA exonuclease activity"/>
    <property type="evidence" value="ECO:0007669"/>
    <property type="project" value="InterPro"/>
</dbReference>
<feature type="compositionally biased region" description="Low complexity" evidence="2">
    <location>
        <begin position="537"/>
        <end position="547"/>
    </location>
</feature>
<dbReference type="GO" id="GO:0036297">
    <property type="term" value="P:interstrand cross-link repair"/>
    <property type="evidence" value="ECO:0007669"/>
    <property type="project" value="TreeGrafter"/>
</dbReference>
<feature type="region of interest" description="Disordered" evidence="2">
    <location>
        <begin position="532"/>
        <end position="568"/>
    </location>
</feature>
<reference evidence="3 4" key="1">
    <citation type="submission" date="2016-06" db="EMBL/GenBank/DDBJ databases">
        <title>Evolution of pathogenesis and genome organization in the Tremellales.</title>
        <authorList>
            <person name="Cuomo C."/>
            <person name="Litvintseva A."/>
            <person name="Heitman J."/>
            <person name="Chen Y."/>
            <person name="Sun S."/>
            <person name="Springer D."/>
            <person name="Dromer F."/>
            <person name="Young S."/>
            <person name="Zeng Q."/>
            <person name="Chapman S."/>
            <person name="Gujja S."/>
            <person name="Saif S."/>
            <person name="Birren B."/>
        </authorList>
    </citation>
    <scope>NUCLEOTIDE SEQUENCE [LARGE SCALE GENOMIC DNA]</scope>
    <source>
        <strain evidence="3 4">ATCC 28783</strain>
    </source>
</reference>
<dbReference type="Pfam" id="PF09810">
    <property type="entry name" value="Exo5"/>
    <property type="match status" value="3"/>
</dbReference>
<dbReference type="EMBL" id="SDIL01000027">
    <property type="protein sequence ID" value="RXK39737.1"/>
    <property type="molecule type" value="Genomic_DNA"/>
</dbReference>
<evidence type="ECO:0000256" key="1">
    <source>
        <dbReference type="ARBA" id="ARBA00009797"/>
    </source>
</evidence>
<accession>A0A4V1M4B0</accession>
<dbReference type="GO" id="GO:0005634">
    <property type="term" value="C:nucleus"/>
    <property type="evidence" value="ECO:0007669"/>
    <property type="project" value="TreeGrafter"/>
</dbReference>
<feature type="region of interest" description="Disordered" evidence="2">
    <location>
        <begin position="414"/>
        <end position="508"/>
    </location>
</feature>
<dbReference type="AlphaFoldDB" id="A0A4V1M4B0"/>